<dbReference type="STRING" id="1052260.SAMN05660199_01848"/>
<dbReference type="SUPFAM" id="SSF51905">
    <property type="entry name" value="FAD/NAD(P)-binding domain"/>
    <property type="match status" value="1"/>
</dbReference>
<dbReference type="Gene3D" id="3.90.660.20">
    <property type="entry name" value="Protoporphyrinogen oxidase, mitochondrial, domain 2"/>
    <property type="match status" value="1"/>
</dbReference>
<dbReference type="PANTHER" id="PTHR42923:SF46">
    <property type="entry name" value="AMINE OXIDASE"/>
    <property type="match status" value="1"/>
</dbReference>
<dbReference type="Gene3D" id="1.10.3110.10">
    <property type="entry name" value="protoporphyrinogen ix oxidase, domain 3"/>
    <property type="match status" value="1"/>
</dbReference>
<sequence>MAGESPTRTVVVGGGMLGASVAGALAAAGREVTLLEAAPSLGGLASAWQLATPDGPVVWDRFYHVVLEQDTRVRALLAELELADSLAFRAVGSELLAGGRVLPMSSVVDFFALPGLTVVAKLRILATMAVGALTAGRPSARRITTARWLTRWSGTQAAETLWAPLLRAKLGVHADAASSVFIRSTFARLVRARLAGGSGDRFGQVTGGYATVLGRLADRLRDRGVEVATSARVAAVVPGEATRWTVRLADGDEHAADDVVLCTPGPAAAALAPLPPALTAQLAAIPYLGCVCVSVLLRRQLTGGYLTYVTDETPYTAVVEMTNLVGPAETGGLHLVYLPRYVAPDDPLFDEDPEVVAERFVADLVTRYPDLQAADVVTARTAAARYVMPVPTPSHPGAPAVETGVPGLYLASSAQVTSGTLNVETTLRLAEEAVAVITREDTP</sequence>
<evidence type="ECO:0000313" key="3">
    <source>
        <dbReference type="Proteomes" id="UP000199088"/>
    </source>
</evidence>
<reference evidence="3" key="1">
    <citation type="submission" date="2016-10" db="EMBL/GenBank/DDBJ databases">
        <authorList>
            <person name="Varghese N."/>
            <person name="Submissions S."/>
        </authorList>
    </citation>
    <scope>NUCLEOTIDE SEQUENCE [LARGE SCALE GENOMIC DNA]</scope>
    <source>
        <strain evidence="3">DSM 45843</strain>
    </source>
</reference>
<feature type="domain" description="Amine oxidase" evidence="1">
    <location>
        <begin position="20"/>
        <end position="420"/>
    </location>
</feature>
<organism evidence="2 3">
    <name type="scientific">Klenkia soli</name>
    <dbReference type="NCBI Taxonomy" id="1052260"/>
    <lineage>
        <taxon>Bacteria</taxon>
        <taxon>Bacillati</taxon>
        <taxon>Actinomycetota</taxon>
        <taxon>Actinomycetes</taxon>
        <taxon>Geodermatophilales</taxon>
        <taxon>Geodermatophilaceae</taxon>
        <taxon>Klenkia</taxon>
    </lineage>
</organism>
<dbReference type="AlphaFoldDB" id="A0A1H0J3R1"/>
<dbReference type="PANTHER" id="PTHR42923">
    <property type="entry name" value="PROTOPORPHYRINOGEN OXIDASE"/>
    <property type="match status" value="1"/>
</dbReference>
<dbReference type="EMBL" id="FNIR01000005">
    <property type="protein sequence ID" value="SDO37981.1"/>
    <property type="molecule type" value="Genomic_DNA"/>
</dbReference>
<proteinExistence type="predicted"/>
<dbReference type="RefSeq" id="WP_091243644.1">
    <property type="nucleotide sequence ID" value="NZ_FNIR01000005.1"/>
</dbReference>
<dbReference type="OrthoDB" id="9803192at2"/>
<keyword evidence="3" id="KW-1185">Reference proteome</keyword>
<dbReference type="InterPro" id="IPR036188">
    <property type="entry name" value="FAD/NAD-bd_sf"/>
</dbReference>
<dbReference type="GO" id="GO:0016491">
    <property type="term" value="F:oxidoreductase activity"/>
    <property type="evidence" value="ECO:0007669"/>
    <property type="project" value="InterPro"/>
</dbReference>
<dbReference type="Proteomes" id="UP000199088">
    <property type="component" value="Unassembled WGS sequence"/>
</dbReference>
<dbReference type="Pfam" id="PF01593">
    <property type="entry name" value="Amino_oxidase"/>
    <property type="match status" value="1"/>
</dbReference>
<dbReference type="InterPro" id="IPR002937">
    <property type="entry name" value="Amino_oxidase"/>
</dbReference>
<evidence type="ECO:0000313" key="2">
    <source>
        <dbReference type="EMBL" id="SDO37981.1"/>
    </source>
</evidence>
<dbReference type="NCBIfam" id="NF005560">
    <property type="entry name" value="PRK07233.1"/>
    <property type="match status" value="1"/>
</dbReference>
<gene>
    <name evidence="2" type="ORF">SAMN05660199_01848</name>
</gene>
<dbReference type="InterPro" id="IPR050464">
    <property type="entry name" value="Zeta_carotene_desat/Oxidored"/>
</dbReference>
<accession>A0A1H0J3R1</accession>
<name>A0A1H0J3R1_9ACTN</name>
<protein>
    <submittedName>
        <fullName evidence="2">Protoporphyrinogen oxidase</fullName>
    </submittedName>
</protein>
<dbReference type="Gene3D" id="3.50.50.60">
    <property type="entry name" value="FAD/NAD(P)-binding domain"/>
    <property type="match status" value="1"/>
</dbReference>
<evidence type="ECO:0000259" key="1">
    <source>
        <dbReference type="Pfam" id="PF01593"/>
    </source>
</evidence>